<dbReference type="Pfam" id="PF10551">
    <property type="entry name" value="MULE"/>
    <property type="match status" value="1"/>
</dbReference>
<evidence type="ECO:0000259" key="5">
    <source>
        <dbReference type="PROSITE" id="PS50966"/>
    </source>
</evidence>
<dbReference type="PROSITE" id="PS50966">
    <property type="entry name" value="ZF_SWIM"/>
    <property type="match status" value="1"/>
</dbReference>
<dbReference type="Proteomes" id="UP000087766">
    <property type="component" value="Chromosome 4"/>
</dbReference>
<keyword evidence="1" id="KW-0479">Metal-binding</keyword>
<dbReference type="RefSeq" id="XP_014496774.1">
    <property type="nucleotide sequence ID" value="XM_014641288.1"/>
</dbReference>
<dbReference type="PANTHER" id="PTHR31973:SF187">
    <property type="entry name" value="MUTATOR TRANSPOSASE MUDRA PROTEIN"/>
    <property type="match status" value="1"/>
</dbReference>
<sequence length="322" mass="37316">MATKQLIGDFKEQYRRIHDYAHELLRSNPGSTVKVEVDSVNGEYKGELLTAIGRDPNDQMLPLAYAIVEVENKDTWSWFLQLLVQDLGGNEVCGRCTWMSDQQKGLMHAIDELLPRVDQRFCMRYWSRSLFTNQAVCDSLDNNICEAFNSVIVLARGKPIITMLEEIRLYLMKHWATNRTKVAAMEFTICPKINTMLMEESNLFRYWIPSWSGRKLFEVRHVAVMSNKFTVDLESQKCSCRKWKISGIPCCHAIVAMNYYNEDPKNFIPSCFTRSTYEATYAAMIYPVNGQLLWEKTSFVDVLPPLIRKLPGRPKKKRKLEA</sequence>
<evidence type="ECO:0000256" key="4">
    <source>
        <dbReference type="PROSITE-ProRule" id="PRU00325"/>
    </source>
</evidence>
<dbReference type="AlphaFoldDB" id="A0A1S3TSN0"/>
<dbReference type="Pfam" id="PF04434">
    <property type="entry name" value="SWIM"/>
    <property type="match status" value="1"/>
</dbReference>
<dbReference type="GeneID" id="106758355"/>
<protein>
    <submittedName>
        <fullName evidence="7">Uncharacterized protein LOC106758355</fullName>
    </submittedName>
</protein>
<dbReference type="InterPro" id="IPR018289">
    <property type="entry name" value="MULE_transposase_dom"/>
</dbReference>
<keyword evidence="3" id="KW-0862">Zinc</keyword>
<proteinExistence type="predicted"/>
<name>A0A1S3TSN0_VIGRR</name>
<dbReference type="KEGG" id="vra:106758355"/>
<accession>A0A1S3TSN0</accession>
<evidence type="ECO:0000256" key="3">
    <source>
        <dbReference type="ARBA" id="ARBA00022833"/>
    </source>
</evidence>
<dbReference type="InterPro" id="IPR006564">
    <property type="entry name" value="Znf_PMZ"/>
</dbReference>
<keyword evidence="2 4" id="KW-0863">Zinc-finger</keyword>
<reference evidence="7" key="2">
    <citation type="submission" date="2025-08" db="UniProtKB">
        <authorList>
            <consortium name="RefSeq"/>
        </authorList>
    </citation>
    <scope>IDENTIFICATION</scope>
    <source>
        <tissue evidence="7">Leaf</tissue>
    </source>
</reference>
<keyword evidence="6" id="KW-1185">Reference proteome</keyword>
<reference evidence="6" key="1">
    <citation type="journal article" date="2014" name="Nat. Commun.">
        <title>Genome sequence of mungbean and insights into evolution within Vigna species.</title>
        <authorList>
            <person name="Kang Y.J."/>
            <person name="Kim S.K."/>
            <person name="Kim M.Y."/>
            <person name="Lestari P."/>
            <person name="Kim K.H."/>
            <person name="Ha B.K."/>
            <person name="Jun T.H."/>
            <person name="Hwang W.J."/>
            <person name="Lee T."/>
            <person name="Lee J."/>
            <person name="Shim S."/>
            <person name="Yoon M.Y."/>
            <person name="Jang Y.E."/>
            <person name="Han K.S."/>
            <person name="Taeprayoon P."/>
            <person name="Yoon N."/>
            <person name="Somta P."/>
            <person name="Tanya P."/>
            <person name="Kim K.S."/>
            <person name="Gwag J.G."/>
            <person name="Moon J.K."/>
            <person name="Lee Y.H."/>
            <person name="Park B.S."/>
            <person name="Bombarely A."/>
            <person name="Doyle J.J."/>
            <person name="Jackson S.A."/>
            <person name="Schafleitner R."/>
            <person name="Srinives P."/>
            <person name="Varshney R.K."/>
            <person name="Lee S.H."/>
        </authorList>
    </citation>
    <scope>NUCLEOTIDE SEQUENCE [LARGE SCALE GENOMIC DNA]</scope>
    <source>
        <strain evidence="6">cv. VC1973A</strain>
    </source>
</reference>
<dbReference type="PANTHER" id="PTHR31973">
    <property type="entry name" value="POLYPROTEIN, PUTATIVE-RELATED"/>
    <property type="match status" value="1"/>
</dbReference>
<evidence type="ECO:0000256" key="1">
    <source>
        <dbReference type="ARBA" id="ARBA00022723"/>
    </source>
</evidence>
<evidence type="ECO:0000256" key="2">
    <source>
        <dbReference type="ARBA" id="ARBA00022771"/>
    </source>
</evidence>
<organism evidence="6 7">
    <name type="scientific">Vigna radiata var. radiata</name>
    <name type="common">Mung bean</name>
    <name type="synonym">Phaseolus aureus</name>
    <dbReference type="NCBI Taxonomy" id="3916"/>
    <lineage>
        <taxon>Eukaryota</taxon>
        <taxon>Viridiplantae</taxon>
        <taxon>Streptophyta</taxon>
        <taxon>Embryophyta</taxon>
        <taxon>Tracheophyta</taxon>
        <taxon>Spermatophyta</taxon>
        <taxon>Magnoliopsida</taxon>
        <taxon>eudicotyledons</taxon>
        <taxon>Gunneridae</taxon>
        <taxon>Pentapetalae</taxon>
        <taxon>rosids</taxon>
        <taxon>fabids</taxon>
        <taxon>Fabales</taxon>
        <taxon>Fabaceae</taxon>
        <taxon>Papilionoideae</taxon>
        <taxon>50 kb inversion clade</taxon>
        <taxon>NPAAA clade</taxon>
        <taxon>indigoferoid/millettioid clade</taxon>
        <taxon>Phaseoleae</taxon>
        <taxon>Vigna</taxon>
    </lineage>
</organism>
<gene>
    <name evidence="7" type="primary">LOC106758355</name>
</gene>
<dbReference type="SMART" id="SM00575">
    <property type="entry name" value="ZnF_PMZ"/>
    <property type="match status" value="1"/>
</dbReference>
<feature type="domain" description="SWIM-type" evidence="5">
    <location>
        <begin position="229"/>
        <end position="261"/>
    </location>
</feature>
<evidence type="ECO:0000313" key="6">
    <source>
        <dbReference type="Proteomes" id="UP000087766"/>
    </source>
</evidence>
<dbReference type="InterPro" id="IPR007527">
    <property type="entry name" value="Znf_SWIM"/>
</dbReference>
<dbReference type="GO" id="GO:0008270">
    <property type="term" value="F:zinc ion binding"/>
    <property type="evidence" value="ECO:0007669"/>
    <property type="project" value="UniProtKB-KW"/>
</dbReference>
<dbReference type="OrthoDB" id="1431403at2759"/>
<evidence type="ECO:0000313" key="7">
    <source>
        <dbReference type="RefSeq" id="XP_014496774.1"/>
    </source>
</evidence>
<dbReference type="STRING" id="3916.A0A1S3TSN0"/>